<organism evidence="16 17">
    <name type="scientific">Trapa natans</name>
    <name type="common">Water chestnut</name>
    <dbReference type="NCBI Taxonomy" id="22666"/>
    <lineage>
        <taxon>Eukaryota</taxon>
        <taxon>Viridiplantae</taxon>
        <taxon>Streptophyta</taxon>
        <taxon>Embryophyta</taxon>
        <taxon>Tracheophyta</taxon>
        <taxon>Spermatophyta</taxon>
        <taxon>Magnoliopsida</taxon>
        <taxon>eudicotyledons</taxon>
        <taxon>Gunneridae</taxon>
        <taxon>Pentapetalae</taxon>
        <taxon>rosids</taxon>
        <taxon>malvids</taxon>
        <taxon>Myrtales</taxon>
        <taxon>Lythraceae</taxon>
        <taxon>Trapa</taxon>
    </lineage>
</organism>
<dbReference type="InterPro" id="IPR014710">
    <property type="entry name" value="RmlC-like_jellyroll"/>
</dbReference>
<evidence type="ECO:0000256" key="4">
    <source>
        <dbReference type="ARBA" id="ARBA00022525"/>
    </source>
</evidence>
<dbReference type="InterPro" id="IPR006045">
    <property type="entry name" value="Cupin_1"/>
</dbReference>
<dbReference type="AlphaFoldDB" id="A0AAN7R9G3"/>
<keyword evidence="7 12" id="KW-1015">Disulfide bond</keyword>
<feature type="binding site" evidence="11">
    <location>
        <position position="105"/>
    </location>
    <ligand>
        <name>Mn(2+)</name>
        <dbReference type="ChEBI" id="CHEBI:29035"/>
    </ligand>
</feature>
<protein>
    <recommendedName>
        <fullName evidence="13">Germin-like protein</fullName>
    </recommendedName>
</protein>
<keyword evidence="6 13" id="KW-0732">Signal</keyword>
<dbReference type="SUPFAM" id="SSF51182">
    <property type="entry name" value="RmlC-like cupins"/>
    <property type="match status" value="1"/>
</dbReference>
<feature type="binding site" evidence="10">
    <location>
        <position position="105"/>
    </location>
    <ligand>
        <name>oxalate</name>
        <dbReference type="ChEBI" id="CHEBI:30623"/>
    </ligand>
</feature>
<keyword evidence="4 13" id="KW-0964">Secreted</keyword>
<comment type="similarity">
    <text evidence="2 13">Belongs to the germin family.</text>
</comment>
<evidence type="ECO:0000256" key="1">
    <source>
        <dbReference type="ARBA" id="ARBA00004271"/>
    </source>
</evidence>
<feature type="domain" description="Cupin type-1" evidence="14">
    <location>
        <begin position="55"/>
        <end position="202"/>
    </location>
</feature>
<dbReference type="Proteomes" id="UP001346149">
    <property type="component" value="Unassembled WGS sequence"/>
</dbReference>
<dbReference type="Pfam" id="PF00190">
    <property type="entry name" value="Cupin_1"/>
    <property type="match status" value="1"/>
</dbReference>
<dbReference type="InterPro" id="IPR001929">
    <property type="entry name" value="Germin"/>
</dbReference>
<evidence type="ECO:0000256" key="12">
    <source>
        <dbReference type="PIRSR" id="PIRSR601929-3"/>
    </source>
</evidence>
<dbReference type="GO" id="GO:0031012">
    <property type="term" value="C:extracellular matrix"/>
    <property type="evidence" value="ECO:0007669"/>
    <property type="project" value="UniProtKB-ARBA"/>
</dbReference>
<evidence type="ECO:0000313" key="16">
    <source>
        <dbReference type="EMBL" id="KAK4793145.1"/>
    </source>
</evidence>
<comment type="subcellular location">
    <subcellularLocation>
        <location evidence="1 13">Secreted</location>
        <location evidence="1 13">Extracellular space</location>
        <location evidence="1 13">Apoplast</location>
    </subcellularLocation>
</comment>
<feature type="binding site" evidence="11">
    <location>
        <position position="103"/>
    </location>
    <ligand>
        <name>Mn(2+)</name>
        <dbReference type="ChEBI" id="CHEBI:29035"/>
    </ligand>
</feature>
<feature type="chain" id="PRO_5044522601" description="Germin-like protein" evidence="13">
    <location>
        <begin position="23"/>
        <end position="212"/>
    </location>
</feature>
<feature type="binding site" evidence="11">
    <location>
        <position position="110"/>
    </location>
    <ligand>
        <name>Mn(2+)</name>
        <dbReference type="ChEBI" id="CHEBI:29035"/>
    </ligand>
</feature>
<feature type="signal peptide" evidence="13">
    <location>
        <begin position="1"/>
        <end position="22"/>
    </location>
</feature>
<sequence length="212" mass="22281">MALKTLVILFSFLLVSSESALAQDFCVADTSGPQNPAGFPCKSPDKVTANDFVFSGFANPGNKSALVKSSFIPAFVTQLPGLNGLGLSLARADLDAGGVFPMHSHPAATEAFVVVKGTVTAGFISSTVNKVYSKTLNAGEAFVVPPGLLHYVINTGKVPAQVFVAFSSPRPGIQLTDLAWFKNDLPSDVVRATTFLDKDEIKKLKALFGGTN</sequence>
<dbReference type="EMBL" id="JAXQNO010000008">
    <property type="protein sequence ID" value="KAK4792485.1"/>
    <property type="molecule type" value="Genomic_DNA"/>
</dbReference>
<proteinExistence type="inferred from homology"/>
<gene>
    <name evidence="15" type="ORF">SAY86_022920</name>
    <name evidence="16" type="ORF">SAY86_023580</name>
</gene>
<dbReference type="PRINTS" id="PR00325">
    <property type="entry name" value="GERMIN"/>
</dbReference>
<evidence type="ECO:0000256" key="9">
    <source>
        <dbReference type="ARBA" id="ARBA00023211"/>
    </source>
</evidence>
<evidence type="ECO:0000313" key="17">
    <source>
        <dbReference type="Proteomes" id="UP001346149"/>
    </source>
</evidence>
<dbReference type="Gene3D" id="2.60.120.10">
    <property type="entry name" value="Jelly Rolls"/>
    <property type="match status" value="1"/>
</dbReference>
<keyword evidence="3 13" id="KW-0052">Apoplast</keyword>
<dbReference type="GO" id="GO:0048046">
    <property type="term" value="C:apoplast"/>
    <property type="evidence" value="ECO:0007669"/>
    <property type="project" value="UniProtKB-SubCell"/>
</dbReference>
<evidence type="ECO:0000313" key="15">
    <source>
        <dbReference type="EMBL" id="KAK4792485.1"/>
    </source>
</evidence>
<dbReference type="GO" id="GO:0030145">
    <property type="term" value="F:manganese ion binding"/>
    <property type="evidence" value="ECO:0007669"/>
    <property type="project" value="UniProtKB-UniRule"/>
</dbReference>
<dbReference type="CDD" id="cd02241">
    <property type="entry name" value="cupin_OxOx"/>
    <property type="match status" value="1"/>
</dbReference>
<dbReference type="SMART" id="SM00835">
    <property type="entry name" value="Cupin_1"/>
    <property type="match status" value="1"/>
</dbReference>
<evidence type="ECO:0000256" key="7">
    <source>
        <dbReference type="ARBA" id="ARBA00023157"/>
    </source>
</evidence>
<evidence type="ECO:0000256" key="13">
    <source>
        <dbReference type="RuleBase" id="RU366015"/>
    </source>
</evidence>
<accession>A0AAN7R9G3</accession>
<evidence type="ECO:0000256" key="6">
    <source>
        <dbReference type="ARBA" id="ARBA00022729"/>
    </source>
</evidence>
<dbReference type="EMBL" id="JAXQNO010000008">
    <property type="protein sequence ID" value="KAK4793145.1"/>
    <property type="molecule type" value="Genomic_DNA"/>
</dbReference>
<reference evidence="16" key="2">
    <citation type="submission" date="2023-11" db="EMBL/GenBank/DDBJ databases">
        <authorList>
            <person name="Zhang X."/>
        </authorList>
    </citation>
    <scope>NUCLEOTIDE SEQUENCE</scope>
    <source>
        <strain evidence="16">F231</strain>
        <tissue evidence="16">Mature leaves and different stages of flower and fruit</tissue>
    </source>
</reference>
<reference evidence="16 17" key="1">
    <citation type="journal article" date="2023" name="Hortic Res">
        <title>Pangenome of water caltrop reveals structural variations and asymmetric subgenome divergence after allopolyploidization.</title>
        <authorList>
            <person name="Zhang X."/>
            <person name="Chen Y."/>
            <person name="Wang L."/>
            <person name="Yuan Y."/>
            <person name="Fang M."/>
            <person name="Shi L."/>
            <person name="Lu R."/>
            <person name="Comes H.P."/>
            <person name="Ma Y."/>
            <person name="Chen Y."/>
            <person name="Huang G."/>
            <person name="Zhou Y."/>
            <person name="Zheng Z."/>
            <person name="Qiu Y."/>
        </authorList>
    </citation>
    <scope>NUCLEOTIDE SEQUENCE [LARGE SCALE GENOMIC DNA]</scope>
    <source>
        <strain evidence="16">F231</strain>
    </source>
</reference>
<comment type="caution">
    <text evidence="16">The sequence shown here is derived from an EMBL/GenBank/DDBJ whole genome shotgun (WGS) entry which is preliminary data.</text>
</comment>
<feature type="disulfide bond" evidence="12">
    <location>
        <begin position="26"/>
        <end position="41"/>
    </location>
</feature>
<name>A0AAN7R9G3_TRANT</name>
<evidence type="ECO:0000256" key="3">
    <source>
        <dbReference type="ARBA" id="ARBA00022523"/>
    </source>
</evidence>
<keyword evidence="5 10" id="KW-0479">Metal-binding</keyword>
<evidence type="ECO:0000256" key="10">
    <source>
        <dbReference type="PIRSR" id="PIRSR601929-1"/>
    </source>
</evidence>
<evidence type="ECO:0000256" key="2">
    <source>
        <dbReference type="ARBA" id="ARBA00007456"/>
    </source>
</evidence>
<evidence type="ECO:0000256" key="11">
    <source>
        <dbReference type="PIRSR" id="PIRSR601929-2"/>
    </source>
</evidence>
<feature type="binding site" evidence="11">
    <location>
        <position position="150"/>
    </location>
    <ligand>
        <name>Mn(2+)</name>
        <dbReference type="ChEBI" id="CHEBI:29035"/>
    </ligand>
</feature>
<evidence type="ECO:0000256" key="8">
    <source>
        <dbReference type="ARBA" id="ARBA00023180"/>
    </source>
</evidence>
<keyword evidence="8" id="KW-0325">Glycoprotein</keyword>
<dbReference type="PANTHER" id="PTHR31238">
    <property type="entry name" value="GERMIN-LIKE PROTEIN SUBFAMILY 3 MEMBER 3"/>
    <property type="match status" value="1"/>
</dbReference>
<evidence type="ECO:0000256" key="5">
    <source>
        <dbReference type="ARBA" id="ARBA00022723"/>
    </source>
</evidence>
<feature type="binding site" evidence="10">
    <location>
        <position position="110"/>
    </location>
    <ligand>
        <name>oxalate</name>
        <dbReference type="ChEBI" id="CHEBI:30623"/>
    </ligand>
</feature>
<evidence type="ECO:0000259" key="14">
    <source>
        <dbReference type="SMART" id="SM00835"/>
    </source>
</evidence>
<keyword evidence="17" id="KW-1185">Reference proteome</keyword>
<dbReference type="InterPro" id="IPR011051">
    <property type="entry name" value="RmlC_Cupin_sf"/>
</dbReference>
<dbReference type="FunFam" id="2.60.120.10:FF:000047">
    <property type="entry name" value="Auxin-binding protein ABP19a"/>
    <property type="match status" value="1"/>
</dbReference>
<keyword evidence="9 10" id="KW-0464">Manganese</keyword>